<dbReference type="Gene3D" id="2.40.128.20">
    <property type="match status" value="1"/>
</dbReference>
<comment type="caution">
    <text evidence="3">The sequence shown here is derived from an EMBL/GenBank/DDBJ whole genome shotgun (WGS) entry which is preliminary data.</text>
</comment>
<organism evidence="3 4">
    <name type="scientific">Helcococcus ovis</name>
    <dbReference type="NCBI Taxonomy" id="72026"/>
    <lineage>
        <taxon>Bacteria</taxon>
        <taxon>Bacillati</taxon>
        <taxon>Bacillota</taxon>
        <taxon>Tissierellia</taxon>
        <taxon>Tissierellales</taxon>
        <taxon>Peptoniphilaceae</taxon>
        <taxon>Helcococcus</taxon>
    </lineage>
</organism>
<protein>
    <submittedName>
        <fullName evidence="3">Uncharacterized protein</fullName>
    </submittedName>
</protein>
<feature type="region of interest" description="Disordered" evidence="1">
    <location>
        <begin position="32"/>
        <end position="56"/>
    </location>
</feature>
<gene>
    <name evidence="3" type="ORF">EQF91_00990</name>
</gene>
<dbReference type="AlphaFoldDB" id="A0A4R9C2Z7"/>
<dbReference type="SUPFAM" id="SSF50814">
    <property type="entry name" value="Lipocalins"/>
    <property type="match status" value="1"/>
</dbReference>
<dbReference type="Proteomes" id="UP000297454">
    <property type="component" value="Unassembled WGS sequence"/>
</dbReference>
<dbReference type="PROSITE" id="PS51257">
    <property type="entry name" value="PROKAR_LIPOPROTEIN"/>
    <property type="match status" value="1"/>
</dbReference>
<dbReference type="InterPro" id="IPR012674">
    <property type="entry name" value="Calycin"/>
</dbReference>
<accession>A0A4R9C2Z7</accession>
<feature type="chain" id="PRO_5043195201" evidence="2">
    <location>
        <begin position="26"/>
        <end position="234"/>
    </location>
</feature>
<evidence type="ECO:0000313" key="3">
    <source>
        <dbReference type="EMBL" id="TFF67525.1"/>
    </source>
</evidence>
<evidence type="ECO:0000313" key="4">
    <source>
        <dbReference type="Proteomes" id="UP000297454"/>
    </source>
</evidence>
<proteinExistence type="predicted"/>
<keyword evidence="2" id="KW-0732">Signal</keyword>
<feature type="signal peptide" evidence="2">
    <location>
        <begin position="1"/>
        <end position="25"/>
    </location>
</feature>
<dbReference type="OrthoDB" id="3186216at2"/>
<name>A0A4R9C2Z7_9FIRM</name>
<reference evidence="3 4" key="1">
    <citation type="submission" date="2019-01" db="EMBL/GenBank/DDBJ databases">
        <title>Draft Genome Sequences of Helcococcus ovis Strains Isolated from the Uterus and Vagina of Dairy Cows with Metritis.</title>
        <authorList>
            <person name="Cunha F."/>
            <person name="Jeon S.J."/>
            <person name="Kutzer P."/>
            <person name="Galvao K.N."/>
        </authorList>
    </citation>
    <scope>NUCLEOTIDE SEQUENCE [LARGE SCALE GENOMIC DNA]</scope>
    <source>
        <strain evidence="3 4">KG-37</strain>
    </source>
</reference>
<sequence length="234" mass="26997">MEVKMKKSKLVSVVSILALAVVLSACGNKKDNKKPVETKVEQKVEKKDDKKVDKKETNKSINLDKWAGKWVNYASFADTKEVKDAFASLENGDKEYENFKKRNEVGFNALEAQGNKLKFYDMAKDGKVISESEYEYIKDHKTKHGKREAKWHEFKAKDPNAKFPVILLMQPHGEEVMLHYHFKVGKDGETILKDKSINFGTFVKEDIKPSQIANAIKIRFERQKAQKQKEEKKN</sequence>
<evidence type="ECO:0000256" key="2">
    <source>
        <dbReference type="SAM" id="SignalP"/>
    </source>
</evidence>
<evidence type="ECO:0000256" key="1">
    <source>
        <dbReference type="SAM" id="MobiDB-lite"/>
    </source>
</evidence>
<dbReference type="EMBL" id="SCFR01000002">
    <property type="protein sequence ID" value="TFF67525.1"/>
    <property type="molecule type" value="Genomic_DNA"/>
</dbReference>
<keyword evidence="4" id="KW-1185">Reference proteome</keyword>